<keyword evidence="6" id="KW-0479">Metal-binding</keyword>
<evidence type="ECO:0000256" key="8">
    <source>
        <dbReference type="ARBA" id="ARBA00022777"/>
    </source>
</evidence>
<accession>A0A6L6JFC8</accession>
<evidence type="ECO:0000256" key="3">
    <source>
        <dbReference type="ARBA" id="ARBA00008663"/>
    </source>
</evidence>
<dbReference type="FunFam" id="2.40.33.10:FF:000001">
    <property type="entry name" value="Pyruvate kinase"/>
    <property type="match status" value="1"/>
</dbReference>
<dbReference type="PROSITE" id="PS00110">
    <property type="entry name" value="PYRUVATE_KINASE"/>
    <property type="match status" value="1"/>
</dbReference>
<keyword evidence="10 14" id="KW-0460">Magnesium</keyword>
<dbReference type="SUPFAM" id="SSF52935">
    <property type="entry name" value="PK C-terminal domain-like"/>
    <property type="match status" value="1"/>
</dbReference>
<evidence type="ECO:0000259" key="16">
    <source>
        <dbReference type="Pfam" id="PF02887"/>
    </source>
</evidence>
<keyword evidence="8 14" id="KW-0418">Kinase</keyword>
<keyword evidence="9" id="KW-0067">ATP-binding</keyword>
<comment type="pathway">
    <text evidence="2 14">Carbohydrate degradation; glycolysis; pyruvate from D-glyceraldehyde 3-phosphate: step 5/5.</text>
</comment>
<dbReference type="InterPro" id="IPR011037">
    <property type="entry name" value="Pyrv_Knase-like_insert_dom_sf"/>
</dbReference>
<proteinExistence type="inferred from homology"/>
<evidence type="ECO:0000259" key="15">
    <source>
        <dbReference type="Pfam" id="PF00224"/>
    </source>
</evidence>
<reference evidence="17 18" key="1">
    <citation type="submission" date="2019-11" db="EMBL/GenBank/DDBJ databases">
        <authorList>
            <person name="Dong K."/>
        </authorList>
    </citation>
    <scope>NUCLEOTIDE SEQUENCE [LARGE SCALE GENOMIC DNA]</scope>
    <source>
        <strain evidence="17 18">NBRC 111993</strain>
    </source>
</reference>
<evidence type="ECO:0000256" key="2">
    <source>
        <dbReference type="ARBA" id="ARBA00004997"/>
    </source>
</evidence>
<keyword evidence="11 14" id="KW-0324">Glycolysis</keyword>
<dbReference type="NCBIfam" id="NF004978">
    <property type="entry name" value="PRK06354.1"/>
    <property type="match status" value="1"/>
</dbReference>
<evidence type="ECO:0000256" key="12">
    <source>
        <dbReference type="ARBA" id="ARBA00023317"/>
    </source>
</evidence>
<dbReference type="Gene3D" id="3.20.20.60">
    <property type="entry name" value="Phosphoenolpyruvate-binding domains"/>
    <property type="match status" value="1"/>
</dbReference>
<dbReference type="GO" id="GO:0030955">
    <property type="term" value="F:potassium ion binding"/>
    <property type="evidence" value="ECO:0007669"/>
    <property type="project" value="UniProtKB-UniRule"/>
</dbReference>
<dbReference type="OrthoDB" id="9812123at2"/>
<comment type="catalytic activity">
    <reaction evidence="14">
        <text>pyruvate + ATP = phosphoenolpyruvate + ADP + H(+)</text>
        <dbReference type="Rhea" id="RHEA:18157"/>
        <dbReference type="ChEBI" id="CHEBI:15361"/>
        <dbReference type="ChEBI" id="CHEBI:15378"/>
        <dbReference type="ChEBI" id="CHEBI:30616"/>
        <dbReference type="ChEBI" id="CHEBI:58702"/>
        <dbReference type="ChEBI" id="CHEBI:456216"/>
        <dbReference type="EC" id="2.7.1.40"/>
    </reaction>
</comment>
<evidence type="ECO:0000256" key="11">
    <source>
        <dbReference type="ARBA" id="ARBA00023152"/>
    </source>
</evidence>
<dbReference type="NCBIfam" id="NF004491">
    <property type="entry name" value="PRK05826.1"/>
    <property type="match status" value="1"/>
</dbReference>
<dbReference type="NCBIfam" id="TIGR01064">
    <property type="entry name" value="pyruv_kin"/>
    <property type="match status" value="1"/>
</dbReference>
<gene>
    <name evidence="17" type="primary">pyk</name>
    <name evidence="17" type="ORF">GL286_21525</name>
</gene>
<evidence type="ECO:0000256" key="6">
    <source>
        <dbReference type="ARBA" id="ARBA00022723"/>
    </source>
</evidence>
<comment type="caution">
    <text evidence="17">The sequence shown here is derived from an EMBL/GenBank/DDBJ whole genome shotgun (WGS) entry which is preliminary data.</text>
</comment>
<dbReference type="Pfam" id="PF02887">
    <property type="entry name" value="PK_C"/>
    <property type="match status" value="1"/>
</dbReference>
<dbReference type="InterPro" id="IPR015793">
    <property type="entry name" value="Pyrv_Knase_brl"/>
</dbReference>
<dbReference type="Proteomes" id="UP000478183">
    <property type="component" value="Unassembled WGS sequence"/>
</dbReference>
<dbReference type="InterPro" id="IPR001697">
    <property type="entry name" value="Pyr_Knase"/>
</dbReference>
<evidence type="ECO:0000256" key="9">
    <source>
        <dbReference type="ARBA" id="ARBA00022840"/>
    </source>
</evidence>
<keyword evidence="18" id="KW-1185">Reference proteome</keyword>
<keyword evidence="7" id="KW-0547">Nucleotide-binding</keyword>
<comment type="similarity">
    <text evidence="3 14">Belongs to the pyruvate kinase family.</text>
</comment>
<dbReference type="InterPro" id="IPR036918">
    <property type="entry name" value="Pyrv_Knase_C_sf"/>
</dbReference>
<dbReference type="InterPro" id="IPR015795">
    <property type="entry name" value="Pyrv_Knase_C"/>
</dbReference>
<dbReference type="UniPathway" id="UPA00109">
    <property type="reaction ID" value="UER00188"/>
</dbReference>
<dbReference type="Gene3D" id="3.40.1380.20">
    <property type="entry name" value="Pyruvate kinase, C-terminal domain"/>
    <property type="match status" value="1"/>
</dbReference>
<keyword evidence="5 14" id="KW-0808">Transferase</keyword>
<protein>
    <recommendedName>
        <fullName evidence="4 13">Pyruvate kinase</fullName>
        <ecNumber evidence="4 13">2.7.1.40</ecNumber>
    </recommendedName>
</protein>
<feature type="domain" description="Pyruvate kinase C-terminal" evidence="16">
    <location>
        <begin position="354"/>
        <end position="465"/>
    </location>
</feature>
<dbReference type="GO" id="GO:0000287">
    <property type="term" value="F:magnesium ion binding"/>
    <property type="evidence" value="ECO:0007669"/>
    <property type="project" value="UniProtKB-UniRule"/>
</dbReference>
<dbReference type="SUPFAM" id="SSF50800">
    <property type="entry name" value="PK beta-barrel domain-like"/>
    <property type="match status" value="1"/>
</dbReference>
<dbReference type="SUPFAM" id="SSF51621">
    <property type="entry name" value="Phosphoenolpyruvate/pyruvate domain"/>
    <property type="match status" value="1"/>
</dbReference>
<dbReference type="PRINTS" id="PR01050">
    <property type="entry name" value="PYRUVTKNASE"/>
</dbReference>
<evidence type="ECO:0000256" key="13">
    <source>
        <dbReference type="NCBIfam" id="TIGR01064"/>
    </source>
</evidence>
<dbReference type="PANTHER" id="PTHR11817">
    <property type="entry name" value="PYRUVATE KINASE"/>
    <property type="match status" value="1"/>
</dbReference>
<dbReference type="GO" id="GO:0016301">
    <property type="term" value="F:kinase activity"/>
    <property type="evidence" value="ECO:0007669"/>
    <property type="project" value="UniProtKB-KW"/>
</dbReference>
<dbReference type="GO" id="GO:0005524">
    <property type="term" value="F:ATP binding"/>
    <property type="evidence" value="ECO:0007669"/>
    <property type="project" value="UniProtKB-KW"/>
</dbReference>
<evidence type="ECO:0000256" key="10">
    <source>
        <dbReference type="ARBA" id="ARBA00022842"/>
    </source>
</evidence>
<comment type="cofactor">
    <cofactor evidence="1">
        <name>K(+)</name>
        <dbReference type="ChEBI" id="CHEBI:29103"/>
    </cofactor>
</comment>
<evidence type="ECO:0000256" key="5">
    <source>
        <dbReference type="ARBA" id="ARBA00022679"/>
    </source>
</evidence>
<evidence type="ECO:0000313" key="17">
    <source>
        <dbReference type="EMBL" id="MTH80276.1"/>
    </source>
</evidence>
<dbReference type="InterPro" id="IPR040442">
    <property type="entry name" value="Pyrv_kinase-like_dom_sf"/>
</dbReference>
<dbReference type="Pfam" id="PF00224">
    <property type="entry name" value="PK"/>
    <property type="match status" value="1"/>
</dbReference>
<dbReference type="InterPro" id="IPR015806">
    <property type="entry name" value="Pyrv_Knase_insert_dom_sf"/>
</dbReference>
<dbReference type="GO" id="GO:0004743">
    <property type="term" value="F:pyruvate kinase activity"/>
    <property type="evidence" value="ECO:0007669"/>
    <property type="project" value="UniProtKB-UniRule"/>
</dbReference>
<name>A0A6L6JFC8_9RHOB</name>
<evidence type="ECO:0000313" key="18">
    <source>
        <dbReference type="Proteomes" id="UP000478183"/>
    </source>
</evidence>
<evidence type="ECO:0000256" key="1">
    <source>
        <dbReference type="ARBA" id="ARBA00001958"/>
    </source>
</evidence>
<evidence type="ECO:0000256" key="4">
    <source>
        <dbReference type="ARBA" id="ARBA00012142"/>
    </source>
</evidence>
<keyword evidence="12 17" id="KW-0670">Pyruvate</keyword>
<sequence>MLRDRRAKIVATVGPASRSPEMLRQLFLAGVDTFRLNFSHGSHDDHRAAHDRIRALEAEFGQPIGILQDLQGPKIRIGQVPGGPRELQPGQSLTLRLGAPRSEDDVPLPHPEIFAAIRPGHALLVDDGRIRLEVTAHDADCITTRVVACGKLQDRKGVNLPDTVVALPALTEKDRADLEFGLSLGVDWIALSFVQRAEDLTLVKDLIQGRAGLIAKIEKPSALLDLSRIVAEADGVMIARGDLGVEIPPEEVPGRQKEIIRLCRQQDRPVIVATQMLESMISTPTPTRAEASDVANAIHDGADAVMLSAETASGQFPVEAVAMMDRIIRRTETHPFYAASLEASAPQADTPNRAIAGAAVDLAQAISAPAIVAFSSTGASGRRIASRRAARSTVLLTASPDVARRMALVWGIRSRLAAEIADHDTVPIIAEEAVLGLGIGHVAQSIIVVCGFPFGVPGTTNSIRVTQLGSA</sequence>
<dbReference type="Gene3D" id="2.40.33.10">
    <property type="entry name" value="PK beta-barrel domain-like"/>
    <property type="match status" value="1"/>
</dbReference>
<evidence type="ECO:0000256" key="7">
    <source>
        <dbReference type="ARBA" id="ARBA00022741"/>
    </source>
</evidence>
<dbReference type="EMBL" id="WMIE01000038">
    <property type="protein sequence ID" value="MTH80276.1"/>
    <property type="molecule type" value="Genomic_DNA"/>
</dbReference>
<organism evidence="17 18">
    <name type="scientific">Paracoccus aestuariivivens</name>
    <dbReference type="NCBI Taxonomy" id="1820333"/>
    <lineage>
        <taxon>Bacteria</taxon>
        <taxon>Pseudomonadati</taxon>
        <taxon>Pseudomonadota</taxon>
        <taxon>Alphaproteobacteria</taxon>
        <taxon>Rhodobacterales</taxon>
        <taxon>Paracoccaceae</taxon>
        <taxon>Paracoccus</taxon>
    </lineage>
</organism>
<dbReference type="EC" id="2.7.1.40" evidence="4 13"/>
<dbReference type="AlphaFoldDB" id="A0A6L6JFC8"/>
<dbReference type="InterPro" id="IPR018209">
    <property type="entry name" value="Pyrv_Knase_AS"/>
</dbReference>
<dbReference type="InterPro" id="IPR015813">
    <property type="entry name" value="Pyrv/PenolPyrv_kinase-like_dom"/>
</dbReference>
<evidence type="ECO:0000256" key="14">
    <source>
        <dbReference type="RuleBase" id="RU000504"/>
    </source>
</evidence>
<feature type="domain" description="Pyruvate kinase barrel" evidence="15">
    <location>
        <begin position="5"/>
        <end position="321"/>
    </location>
</feature>